<keyword evidence="3" id="KW-0378">Hydrolase</keyword>
<evidence type="ECO:0000256" key="2">
    <source>
        <dbReference type="ARBA" id="ARBA00022670"/>
    </source>
</evidence>
<dbReference type="InterPro" id="IPR023828">
    <property type="entry name" value="Peptidase_S8_Ser-AS"/>
</dbReference>
<dbReference type="InterPro" id="IPR050131">
    <property type="entry name" value="Peptidase_S8_subtilisin-like"/>
</dbReference>
<protein>
    <recommendedName>
        <fullName evidence="7">Peptidase S8/S53 domain-containing protein</fullName>
    </recommendedName>
</protein>
<accession>A0ABR6BS67</accession>
<dbReference type="InterPro" id="IPR015500">
    <property type="entry name" value="Peptidase_S8_subtilisin-rel"/>
</dbReference>
<evidence type="ECO:0000313" key="8">
    <source>
        <dbReference type="EMBL" id="MBA8929755.1"/>
    </source>
</evidence>
<dbReference type="PANTHER" id="PTHR43806">
    <property type="entry name" value="PEPTIDASE S8"/>
    <property type="match status" value="1"/>
</dbReference>
<dbReference type="InterPro" id="IPR037045">
    <property type="entry name" value="S8pro/Inhibitor_I9_sf"/>
</dbReference>
<feature type="chain" id="PRO_5047090960" description="Peptidase S8/S53 domain-containing protein" evidence="6">
    <location>
        <begin position="32"/>
        <end position="1080"/>
    </location>
</feature>
<keyword evidence="4" id="KW-0720">Serine protease</keyword>
<dbReference type="SUPFAM" id="SSF52743">
    <property type="entry name" value="Subtilisin-like"/>
    <property type="match status" value="1"/>
</dbReference>
<dbReference type="Pfam" id="PF00082">
    <property type="entry name" value="Peptidase_S8"/>
    <property type="match status" value="1"/>
</dbReference>
<keyword evidence="9" id="KW-1185">Reference proteome</keyword>
<gene>
    <name evidence="8" type="ORF">BC739_006973</name>
</gene>
<keyword evidence="2" id="KW-0645">Protease</keyword>
<dbReference type="RefSeq" id="WP_318296779.1">
    <property type="nucleotide sequence ID" value="NZ_BAAABQ010000089.1"/>
</dbReference>
<dbReference type="PROSITE" id="PS00138">
    <property type="entry name" value="SUBTILASE_SER"/>
    <property type="match status" value="1"/>
</dbReference>
<feature type="domain" description="Peptidase S8/S53" evidence="7">
    <location>
        <begin position="168"/>
        <end position="470"/>
    </location>
</feature>
<reference evidence="8 9" key="1">
    <citation type="submission" date="2020-08" db="EMBL/GenBank/DDBJ databases">
        <title>Genomic Encyclopedia of Archaeal and Bacterial Type Strains, Phase II (KMG-II): from individual species to whole genera.</title>
        <authorList>
            <person name="Goeker M."/>
        </authorList>
    </citation>
    <scope>NUCLEOTIDE SEQUENCE [LARGE SCALE GENOMIC DNA]</scope>
    <source>
        <strain evidence="8 9">DSM 43850</strain>
    </source>
</reference>
<keyword evidence="6" id="KW-0732">Signal</keyword>
<dbReference type="Gene3D" id="3.40.50.200">
    <property type="entry name" value="Peptidase S8/S53 domain"/>
    <property type="match status" value="1"/>
</dbReference>
<dbReference type="InterPro" id="IPR036852">
    <property type="entry name" value="Peptidase_S8/S53_dom_sf"/>
</dbReference>
<evidence type="ECO:0000256" key="4">
    <source>
        <dbReference type="ARBA" id="ARBA00022825"/>
    </source>
</evidence>
<dbReference type="PANTHER" id="PTHR43806:SF11">
    <property type="entry name" value="CEREVISIN-RELATED"/>
    <property type="match status" value="1"/>
</dbReference>
<evidence type="ECO:0000256" key="3">
    <source>
        <dbReference type="ARBA" id="ARBA00022801"/>
    </source>
</evidence>
<comment type="caution">
    <text evidence="5">Lacks conserved residue(s) required for the propagation of feature annotation.</text>
</comment>
<dbReference type="Proteomes" id="UP000517916">
    <property type="component" value="Unassembled WGS sequence"/>
</dbReference>
<proteinExistence type="inferred from homology"/>
<name>A0ABR6BS67_9PSEU</name>
<comment type="similarity">
    <text evidence="1 5">Belongs to the peptidase S8 family.</text>
</comment>
<evidence type="ECO:0000259" key="7">
    <source>
        <dbReference type="Pfam" id="PF00082"/>
    </source>
</evidence>
<dbReference type="Gene3D" id="3.30.70.80">
    <property type="entry name" value="Peptidase S8 propeptide/proteinase inhibitor I9"/>
    <property type="match status" value="1"/>
</dbReference>
<comment type="caution">
    <text evidence="8">The sequence shown here is derived from an EMBL/GenBank/DDBJ whole genome shotgun (WGS) entry which is preliminary data.</text>
</comment>
<dbReference type="PRINTS" id="PR00723">
    <property type="entry name" value="SUBTILISIN"/>
</dbReference>
<dbReference type="InterPro" id="IPR000209">
    <property type="entry name" value="Peptidase_S8/S53_dom"/>
</dbReference>
<evidence type="ECO:0000256" key="6">
    <source>
        <dbReference type="SAM" id="SignalP"/>
    </source>
</evidence>
<evidence type="ECO:0000256" key="1">
    <source>
        <dbReference type="ARBA" id="ARBA00011073"/>
    </source>
</evidence>
<evidence type="ECO:0000313" key="9">
    <source>
        <dbReference type="Proteomes" id="UP000517916"/>
    </source>
</evidence>
<organism evidence="8 9">
    <name type="scientific">Kutzneria viridogrisea</name>
    <dbReference type="NCBI Taxonomy" id="47990"/>
    <lineage>
        <taxon>Bacteria</taxon>
        <taxon>Bacillati</taxon>
        <taxon>Actinomycetota</taxon>
        <taxon>Actinomycetes</taxon>
        <taxon>Pseudonocardiales</taxon>
        <taxon>Pseudonocardiaceae</taxon>
        <taxon>Kutzneria</taxon>
    </lineage>
</organism>
<sequence length="1080" mass="112025">MRPSTTSMGLVAATASAVLVAMIAPAQVAVAASDEASPQSVIVLMRDQHPDLKPKAQAEQRAATVAGDQSSVVRDLTDHGATDLVQLNTVSAVAAKVKPAEVDRLKADPKVAAVVPDLTIYANRRPAQGGSKAKLDRSICPADPAKPLLEPEALDLTRTTQAQSLATGKGVKVAFIADGIDVNNPDFIRPDGSHVITDYQDFSGDGVHDSSGGDEAFGDASSIAAQGNRVYDLATELPYSGLPRGCTMRIRGFAPDAELVGIKVFGQNGTSTSAFVRGIDYAVNHDKVDILSESFGGNPYPDPDTDPVTLADRAAIDAGVTVVASSGDSGVSGTIGSPASDPRVIAVGGTTANRVQAQAFGYQDWTSNNITGLSSGGPTLNGKLVDLVAPGFGGMADCTVDPRWDGCTSITEPFGGTSQSAPFVAGSAALVMQAYERTHHGARPSPDLVKRLLTGTAQDLNTPADQQGAGLVDSEAAVRAALSIDTGDRQGSGLVPSLGQLDLIGKAGSSQHASITLTNTGSKPQTVSQGSRTLGAQTFEVDRTAAITAPADPGNLPAEGGAAAAPISFEVPAGTPLLDATMTWPGTKTSGQLSVVLLDPRGRLVQQSYDYGFANYQYISVHDPVPGKWTAKILWSNGRGHLTEKPIPPGSFRGNALVRFTGHDYASAGITGTARRTIPAGGSASFDLSVPLPASAGDVPASVQFDSDSGTHLSVPVERRALIPTEAKQDNDFGITITGGVGRGLGQEKGYYLDVPPGRRSMTVDLSTPDPATPLEFYLVSPDKQILSSDVNASENTWNDNKSRVGATSASLTVNQPAAGRWQLMAVLTNPVSGKEFSERVSGKVRFDRTTARANNLPNGAKIKAGSTVTASVEVTNTGAAGQYFFLDPRLGGQQQVTLKPYNGQEKLTLPVHTSGTTVPSYLVPPHTTRLDANTSASLPVDIDLLYDKGNPEFFAKSRNNSAHVTGSSRQQLAPGSWTVDVQQPGPFPNGSAAGTATVSLAATTQQFDPWLTSATGDYWQGNAKPVYVVPGVTSTIKVSITPNAPVGTVVHGTVYVDSVNPLAGGGSELIGLPYSYTVS</sequence>
<feature type="signal peptide" evidence="6">
    <location>
        <begin position="1"/>
        <end position="31"/>
    </location>
</feature>
<dbReference type="PROSITE" id="PS51892">
    <property type="entry name" value="SUBTILASE"/>
    <property type="match status" value="1"/>
</dbReference>
<dbReference type="EMBL" id="JACJID010000005">
    <property type="protein sequence ID" value="MBA8929755.1"/>
    <property type="molecule type" value="Genomic_DNA"/>
</dbReference>
<evidence type="ECO:0000256" key="5">
    <source>
        <dbReference type="PROSITE-ProRule" id="PRU01240"/>
    </source>
</evidence>